<comment type="similarity">
    <text evidence="2">Belongs to the PEN-2 family.</text>
</comment>
<evidence type="ECO:0000256" key="2">
    <source>
        <dbReference type="ARBA" id="ARBA00009607"/>
    </source>
</evidence>
<accession>W7UA64</accession>
<feature type="transmembrane region" description="Helical" evidence="7">
    <location>
        <begin position="78"/>
        <end position="99"/>
    </location>
</feature>
<evidence type="ECO:0000256" key="1">
    <source>
        <dbReference type="ARBA" id="ARBA00004141"/>
    </source>
</evidence>
<evidence type="ECO:0000313" key="8">
    <source>
        <dbReference type="EMBL" id="EWM29661.1"/>
    </source>
</evidence>
<sequence>MVRTFIPQPTQDDAQVLLAKRFFVVGCLGLPWLWAVSVLYFWPKLHGNETAEQTGQAHGDSNLNREGPRVAKSELRKWVNRSLVGAIVGFGLLFAWLIFFQLRWQKWGYGVLPYMVSAPQSYSSGW</sequence>
<dbReference type="InterPro" id="IPR019379">
    <property type="entry name" value="Gamma_Secretase_Asp_P_PEN2"/>
</dbReference>
<proteinExistence type="inferred from homology"/>
<name>W7UA64_9STRA</name>
<evidence type="ECO:0000256" key="7">
    <source>
        <dbReference type="SAM" id="Phobius"/>
    </source>
</evidence>
<dbReference type="PANTHER" id="PTHR16318:SF0">
    <property type="entry name" value="GAMMA-SECRETASE SUBUNIT PEN-2"/>
    <property type="match status" value="1"/>
</dbReference>
<dbReference type="PANTHER" id="PTHR16318">
    <property type="entry name" value="GAMMA-SECRETASE SUBUNIT PEN-2"/>
    <property type="match status" value="1"/>
</dbReference>
<keyword evidence="8" id="KW-0645">Protease</keyword>
<comment type="caution">
    <text evidence="8">The sequence shown here is derived from an EMBL/GenBank/DDBJ whole genome shotgun (WGS) entry which is preliminary data.</text>
</comment>
<feature type="transmembrane region" description="Helical" evidence="7">
    <location>
        <begin position="21"/>
        <end position="42"/>
    </location>
</feature>
<dbReference type="GO" id="GO:0008233">
    <property type="term" value="F:peptidase activity"/>
    <property type="evidence" value="ECO:0007669"/>
    <property type="project" value="UniProtKB-KW"/>
</dbReference>
<reference evidence="8 9" key="1">
    <citation type="journal article" date="2014" name="Mol. Plant">
        <title>Chromosome Scale Genome Assembly and Transcriptome Profiling of Nannochloropsis gaditana in Nitrogen Depletion.</title>
        <authorList>
            <person name="Corteggiani Carpinelli E."/>
            <person name="Telatin A."/>
            <person name="Vitulo N."/>
            <person name="Forcato C."/>
            <person name="D'Angelo M."/>
            <person name="Schiavon R."/>
            <person name="Vezzi A."/>
            <person name="Giacometti G.M."/>
            <person name="Morosinotto T."/>
            <person name="Valle G."/>
        </authorList>
    </citation>
    <scope>NUCLEOTIDE SEQUENCE [LARGE SCALE GENOMIC DNA]</scope>
    <source>
        <strain evidence="8 9">B-31</strain>
    </source>
</reference>
<dbReference type="Proteomes" id="UP000019335">
    <property type="component" value="Chromosome 2"/>
</dbReference>
<dbReference type="GO" id="GO:0007219">
    <property type="term" value="P:Notch signaling pathway"/>
    <property type="evidence" value="ECO:0007669"/>
    <property type="project" value="UniProtKB-KW"/>
</dbReference>
<evidence type="ECO:0000256" key="3">
    <source>
        <dbReference type="ARBA" id="ARBA00022692"/>
    </source>
</evidence>
<protein>
    <submittedName>
        <fullName evidence="8">Gamma-secretase aspartyl protease complex, presenilin enhancer-2 subunit</fullName>
    </submittedName>
</protein>
<gene>
    <name evidence="8" type="ORF">Naga_100112g21</name>
</gene>
<dbReference type="GO" id="GO:0070765">
    <property type="term" value="C:gamma-secretase complex"/>
    <property type="evidence" value="ECO:0007669"/>
    <property type="project" value="TreeGrafter"/>
</dbReference>
<dbReference type="EMBL" id="AZIL01000123">
    <property type="protein sequence ID" value="EWM29661.1"/>
    <property type="molecule type" value="Genomic_DNA"/>
</dbReference>
<dbReference type="OrthoDB" id="524898at2759"/>
<keyword evidence="4" id="KW-0914">Notch signaling pathway</keyword>
<evidence type="ECO:0000313" key="9">
    <source>
        <dbReference type="Proteomes" id="UP000019335"/>
    </source>
</evidence>
<keyword evidence="5 7" id="KW-1133">Transmembrane helix</keyword>
<dbReference type="GO" id="GO:0006508">
    <property type="term" value="P:proteolysis"/>
    <property type="evidence" value="ECO:0007669"/>
    <property type="project" value="UniProtKB-KW"/>
</dbReference>
<keyword evidence="6 7" id="KW-0472">Membrane</keyword>
<evidence type="ECO:0000256" key="6">
    <source>
        <dbReference type="ARBA" id="ARBA00023136"/>
    </source>
</evidence>
<keyword evidence="3 7" id="KW-0812">Transmembrane</keyword>
<keyword evidence="8" id="KW-0378">Hydrolase</keyword>
<dbReference type="Pfam" id="PF10251">
    <property type="entry name" value="PEN-2"/>
    <property type="match status" value="2"/>
</dbReference>
<evidence type="ECO:0000256" key="5">
    <source>
        <dbReference type="ARBA" id="ARBA00022989"/>
    </source>
</evidence>
<comment type="subcellular location">
    <subcellularLocation>
        <location evidence="1">Membrane</location>
        <topology evidence="1">Multi-pass membrane protein</topology>
    </subcellularLocation>
</comment>
<keyword evidence="9" id="KW-1185">Reference proteome</keyword>
<evidence type="ECO:0000256" key="4">
    <source>
        <dbReference type="ARBA" id="ARBA00022976"/>
    </source>
</evidence>
<organism evidence="8 9">
    <name type="scientific">Nannochloropsis gaditana</name>
    <dbReference type="NCBI Taxonomy" id="72520"/>
    <lineage>
        <taxon>Eukaryota</taxon>
        <taxon>Sar</taxon>
        <taxon>Stramenopiles</taxon>
        <taxon>Ochrophyta</taxon>
        <taxon>Eustigmatophyceae</taxon>
        <taxon>Eustigmatales</taxon>
        <taxon>Monodopsidaceae</taxon>
        <taxon>Nannochloropsis</taxon>
    </lineage>
</organism>
<dbReference type="AlphaFoldDB" id="W7UA64"/>